<name>A0AAJ2BNB9_9PSED</name>
<dbReference type="GO" id="GO:0003700">
    <property type="term" value="F:DNA-binding transcription factor activity"/>
    <property type="evidence" value="ECO:0007669"/>
    <property type="project" value="InterPro"/>
</dbReference>
<comment type="similarity">
    <text evidence="1">Belongs to the LysR transcriptional regulatory family.</text>
</comment>
<dbReference type="Pfam" id="PF00126">
    <property type="entry name" value="HTH_1"/>
    <property type="match status" value="1"/>
</dbReference>
<proteinExistence type="inferred from homology"/>
<dbReference type="InterPro" id="IPR005119">
    <property type="entry name" value="LysR_subst-bd"/>
</dbReference>
<dbReference type="AlphaFoldDB" id="A0AAJ2BNB9"/>
<evidence type="ECO:0000256" key="1">
    <source>
        <dbReference type="ARBA" id="ARBA00009437"/>
    </source>
</evidence>
<dbReference type="GO" id="GO:0009891">
    <property type="term" value="P:positive regulation of biosynthetic process"/>
    <property type="evidence" value="ECO:0007669"/>
    <property type="project" value="UniProtKB-ARBA"/>
</dbReference>
<dbReference type="Gene3D" id="1.10.10.10">
    <property type="entry name" value="Winged helix-like DNA-binding domain superfamily/Winged helix DNA-binding domain"/>
    <property type="match status" value="1"/>
</dbReference>
<dbReference type="PANTHER" id="PTHR30537">
    <property type="entry name" value="HTH-TYPE TRANSCRIPTIONAL REGULATOR"/>
    <property type="match status" value="1"/>
</dbReference>
<keyword evidence="4" id="KW-0010">Activator</keyword>
<accession>A0AAJ2BNB9</accession>
<evidence type="ECO:0000256" key="4">
    <source>
        <dbReference type="ARBA" id="ARBA00023159"/>
    </source>
</evidence>
<evidence type="ECO:0000256" key="3">
    <source>
        <dbReference type="ARBA" id="ARBA00023125"/>
    </source>
</evidence>
<reference evidence="7" key="1">
    <citation type="submission" date="2023-08" db="EMBL/GenBank/DDBJ databases">
        <title>Functional and genomic diversity of the sorghum phyllosphere microbiome.</title>
        <authorList>
            <person name="Shade A."/>
        </authorList>
    </citation>
    <scope>NUCLEOTIDE SEQUENCE</scope>
    <source>
        <strain evidence="7">SORGH_AS_0201</strain>
    </source>
</reference>
<keyword evidence="3" id="KW-0238">DNA-binding</keyword>
<dbReference type="Proteomes" id="UP001268036">
    <property type="component" value="Unassembled WGS sequence"/>
</dbReference>
<dbReference type="InterPro" id="IPR058163">
    <property type="entry name" value="LysR-type_TF_proteobact-type"/>
</dbReference>
<dbReference type="EMBL" id="JAVJAF010000001">
    <property type="protein sequence ID" value="MDR6235622.1"/>
    <property type="molecule type" value="Genomic_DNA"/>
</dbReference>
<evidence type="ECO:0000313" key="8">
    <source>
        <dbReference type="Proteomes" id="UP001268036"/>
    </source>
</evidence>
<evidence type="ECO:0000256" key="5">
    <source>
        <dbReference type="ARBA" id="ARBA00023163"/>
    </source>
</evidence>
<dbReference type="SUPFAM" id="SSF46785">
    <property type="entry name" value="Winged helix' DNA-binding domain"/>
    <property type="match status" value="1"/>
</dbReference>
<feature type="domain" description="HTH lysR-type" evidence="6">
    <location>
        <begin position="8"/>
        <end position="65"/>
    </location>
</feature>
<keyword evidence="2" id="KW-0805">Transcription regulation</keyword>
<sequence length="292" mass="31745">MAASPRLPPLKALQAFEATGRRASFQAAAMELSVTQAAVAQQVRQLEERLGFPLFLRQRRGVQLTDRGRAYFLEVQRAFDVLREATDALLRRKRIVTVSVTPSFAARCLIPALPAFASAHPTIDLRVLASDVLADFARDGVDLAVRLIRRPTLRGVTAEFLFAELVVVASPALLGAAPLPLSGAALARYPLLNDGQADWSAVLEGEPVHQELHMNQAALAIDAALAGQGLAMVNRRFVHKALATGRLLQVTAEPVQTELGYYLVMPSRSRQDPALMAVSDWLKALAKEEVEV</sequence>
<protein>
    <submittedName>
        <fullName evidence="7">LysR family glycine cleavage system transcriptional activator</fullName>
    </submittedName>
</protein>
<dbReference type="InterPro" id="IPR036388">
    <property type="entry name" value="WH-like_DNA-bd_sf"/>
</dbReference>
<dbReference type="Pfam" id="PF03466">
    <property type="entry name" value="LysR_substrate"/>
    <property type="match status" value="1"/>
</dbReference>
<dbReference type="PROSITE" id="PS50931">
    <property type="entry name" value="HTH_LYSR"/>
    <property type="match status" value="1"/>
</dbReference>
<dbReference type="FunFam" id="1.10.10.10:FF:000038">
    <property type="entry name" value="Glycine cleavage system transcriptional activator"/>
    <property type="match status" value="1"/>
</dbReference>
<evidence type="ECO:0000313" key="7">
    <source>
        <dbReference type="EMBL" id="MDR6235622.1"/>
    </source>
</evidence>
<organism evidence="7 8">
    <name type="scientific">Pseudomonas oryzihabitans</name>
    <dbReference type="NCBI Taxonomy" id="47885"/>
    <lineage>
        <taxon>Bacteria</taxon>
        <taxon>Pseudomonadati</taxon>
        <taxon>Pseudomonadota</taxon>
        <taxon>Gammaproteobacteria</taxon>
        <taxon>Pseudomonadales</taxon>
        <taxon>Pseudomonadaceae</taxon>
        <taxon>Pseudomonas</taxon>
    </lineage>
</organism>
<keyword evidence="5" id="KW-0804">Transcription</keyword>
<dbReference type="PANTHER" id="PTHR30537:SF74">
    <property type="entry name" value="HTH-TYPE TRANSCRIPTIONAL REGULATOR TRPI"/>
    <property type="match status" value="1"/>
</dbReference>
<dbReference type="PRINTS" id="PR00039">
    <property type="entry name" value="HTHLYSR"/>
</dbReference>
<dbReference type="InterPro" id="IPR000847">
    <property type="entry name" value="LysR_HTH_N"/>
</dbReference>
<evidence type="ECO:0000256" key="2">
    <source>
        <dbReference type="ARBA" id="ARBA00023015"/>
    </source>
</evidence>
<evidence type="ECO:0000259" key="6">
    <source>
        <dbReference type="PROSITE" id="PS50931"/>
    </source>
</evidence>
<dbReference type="GO" id="GO:0006351">
    <property type="term" value="P:DNA-templated transcription"/>
    <property type="evidence" value="ECO:0007669"/>
    <property type="project" value="TreeGrafter"/>
</dbReference>
<comment type="caution">
    <text evidence="7">The sequence shown here is derived from an EMBL/GenBank/DDBJ whole genome shotgun (WGS) entry which is preliminary data.</text>
</comment>
<dbReference type="RefSeq" id="WP_309760421.1">
    <property type="nucleotide sequence ID" value="NZ_JAVJAF010000001.1"/>
</dbReference>
<dbReference type="GO" id="GO:0043565">
    <property type="term" value="F:sequence-specific DNA binding"/>
    <property type="evidence" value="ECO:0007669"/>
    <property type="project" value="TreeGrafter"/>
</dbReference>
<dbReference type="SUPFAM" id="SSF53850">
    <property type="entry name" value="Periplasmic binding protein-like II"/>
    <property type="match status" value="1"/>
</dbReference>
<dbReference type="Gene3D" id="3.40.190.10">
    <property type="entry name" value="Periplasmic binding protein-like II"/>
    <property type="match status" value="2"/>
</dbReference>
<gene>
    <name evidence="7" type="ORF">QE440_003363</name>
</gene>
<dbReference type="InterPro" id="IPR036390">
    <property type="entry name" value="WH_DNA-bd_sf"/>
</dbReference>